<dbReference type="InterPro" id="IPR011990">
    <property type="entry name" value="TPR-like_helical_dom_sf"/>
</dbReference>
<evidence type="ECO:0000313" key="5">
    <source>
        <dbReference type="Proteomes" id="UP001161247"/>
    </source>
</evidence>
<proteinExistence type="inferred from homology"/>
<evidence type="ECO:0000256" key="3">
    <source>
        <dbReference type="PROSITE-ProRule" id="PRU00708"/>
    </source>
</evidence>
<feature type="repeat" description="PPR" evidence="3">
    <location>
        <begin position="172"/>
        <end position="206"/>
    </location>
</feature>
<keyword evidence="2" id="KW-0677">Repeat</keyword>
<dbReference type="Proteomes" id="UP001161247">
    <property type="component" value="Chromosome 5"/>
</dbReference>
<dbReference type="GO" id="GO:0003729">
    <property type="term" value="F:mRNA binding"/>
    <property type="evidence" value="ECO:0007669"/>
    <property type="project" value="TreeGrafter"/>
</dbReference>
<dbReference type="InterPro" id="IPR051240">
    <property type="entry name" value="Mito_RNA-Proc/Resp"/>
</dbReference>
<dbReference type="PANTHER" id="PTHR47933">
    <property type="entry name" value="PENTATRICOPEPTIDE REPEAT-CONTAINING PROTEIN 1, MITOCHONDRIAL"/>
    <property type="match status" value="1"/>
</dbReference>
<dbReference type="AlphaFoldDB" id="A0AAV1DBF6"/>
<comment type="similarity">
    <text evidence="1">Belongs to the PPR family. P subfamily.</text>
</comment>
<dbReference type="PROSITE" id="PS51375">
    <property type="entry name" value="PPR"/>
    <property type="match status" value="1"/>
</dbReference>
<dbReference type="Pfam" id="PF13041">
    <property type="entry name" value="PPR_2"/>
    <property type="match status" value="2"/>
</dbReference>
<dbReference type="InterPro" id="IPR002885">
    <property type="entry name" value="PPR_rpt"/>
</dbReference>
<reference evidence="4" key="1">
    <citation type="submission" date="2023-03" db="EMBL/GenBank/DDBJ databases">
        <authorList>
            <person name="Julca I."/>
        </authorList>
    </citation>
    <scope>NUCLEOTIDE SEQUENCE</scope>
</reference>
<dbReference type="NCBIfam" id="TIGR00756">
    <property type="entry name" value="PPR"/>
    <property type="match status" value="2"/>
</dbReference>
<dbReference type="Gene3D" id="1.25.40.10">
    <property type="entry name" value="Tetratricopeptide repeat domain"/>
    <property type="match status" value="2"/>
</dbReference>
<accession>A0AAV1DBF6</accession>
<name>A0AAV1DBF6_OLDCO</name>
<gene>
    <name evidence="4" type="ORF">OLC1_LOCUS13948</name>
</gene>
<evidence type="ECO:0000313" key="4">
    <source>
        <dbReference type="EMBL" id="CAI9105199.1"/>
    </source>
</evidence>
<dbReference type="EMBL" id="OX459122">
    <property type="protein sequence ID" value="CAI9105199.1"/>
    <property type="molecule type" value="Genomic_DNA"/>
</dbReference>
<protein>
    <submittedName>
        <fullName evidence="4">OLC1v1004070C1</fullName>
    </submittedName>
</protein>
<sequence length="369" mass="42692">MKLNFRGLFPNSCPGSFTPEELCNVITLEDDPLVCLELFNWATKQHRFRHNVSSFHITIKKLGAAKMYEEMDNVVDQVLAIRSLGTEALYNAMIYYFTEARKLTRAVNIYKHMMGKLDCRPSITTYNILFTALLSRGKEFVHQLHGYVLLLHVNDALRLFHQLGVVYSCLPDSFSYNYLIHGLCAQGRTNNAMELCVEMKEKGFIPSVKSYNSTVNSLALGGELDQAVNYLWEMIENQRSVDFITYRTLFDEICRQNRGEDAKDLLEKLQEKRLLGEGTYRDLLHGIEGNFRSSWFGARFRIFKFWLLRERSKMEEHTDSSRPRAAKEAGMQKPVVKIWQCLQELRASCACPKDLIFKAMKQVALHKNL</sequence>
<dbReference type="Pfam" id="PF01535">
    <property type="entry name" value="PPR"/>
    <property type="match status" value="1"/>
</dbReference>
<keyword evidence="5" id="KW-1185">Reference proteome</keyword>
<organism evidence="4 5">
    <name type="scientific">Oldenlandia corymbosa var. corymbosa</name>
    <dbReference type="NCBI Taxonomy" id="529605"/>
    <lineage>
        <taxon>Eukaryota</taxon>
        <taxon>Viridiplantae</taxon>
        <taxon>Streptophyta</taxon>
        <taxon>Embryophyta</taxon>
        <taxon>Tracheophyta</taxon>
        <taxon>Spermatophyta</taxon>
        <taxon>Magnoliopsida</taxon>
        <taxon>eudicotyledons</taxon>
        <taxon>Gunneridae</taxon>
        <taxon>Pentapetalae</taxon>
        <taxon>asterids</taxon>
        <taxon>lamiids</taxon>
        <taxon>Gentianales</taxon>
        <taxon>Rubiaceae</taxon>
        <taxon>Rubioideae</taxon>
        <taxon>Spermacoceae</taxon>
        <taxon>Hedyotis-Oldenlandia complex</taxon>
        <taxon>Oldenlandia</taxon>
    </lineage>
</organism>
<evidence type="ECO:0000256" key="1">
    <source>
        <dbReference type="ARBA" id="ARBA00007626"/>
    </source>
</evidence>
<evidence type="ECO:0000256" key="2">
    <source>
        <dbReference type="ARBA" id="ARBA00022737"/>
    </source>
</evidence>
<dbReference type="PANTHER" id="PTHR47933:SF23">
    <property type="entry name" value="OS02G0468500 PROTEIN"/>
    <property type="match status" value="1"/>
</dbReference>